<dbReference type="EMBL" id="NPDX01000001">
    <property type="protein sequence ID" value="PJZ84772.1"/>
    <property type="molecule type" value="Genomic_DNA"/>
</dbReference>
<dbReference type="GO" id="GO:0016853">
    <property type="term" value="F:isomerase activity"/>
    <property type="evidence" value="ECO:0007669"/>
    <property type="project" value="UniProtKB-KW"/>
</dbReference>
<gene>
    <name evidence="2" type="ORF">CH364_00355</name>
</gene>
<evidence type="ECO:0000313" key="3">
    <source>
        <dbReference type="Proteomes" id="UP000232145"/>
    </source>
</evidence>
<dbReference type="InterPro" id="IPR036249">
    <property type="entry name" value="Thioredoxin-like_sf"/>
</dbReference>
<evidence type="ECO:0000313" key="2">
    <source>
        <dbReference type="EMBL" id="PJZ84772.1"/>
    </source>
</evidence>
<dbReference type="SUPFAM" id="SSF52833">
    <property type="entry name" value="Thioredoxin-like"/>
    <property type="match status" value="1"/>
</dbReference>
<dbReference type="Proteomes" id="UP000232145">
    <property type="component" value="Unassembled WGS sequence"/>
</dbReference>
<dbReference type="OrthoDB" id="9799122at2"/>
<dbReference type="PANTHER" id="PTHR13887">
    <property type="entry name" value="GLUTATHIONE S-TRANSFERASE KAPPA"/>
    <property type="match status" value="1"/>
</dbReference>
<reference evidence="2 3" key="1">
    <citation type="submission" date="2017-07" db="EMBL/GenBank/DDBJ databases">
        <title>Leptospira spp. isolated from tropical soils.</title>
        <authorList>
            <person name="Thibeaux R."/>
            <person name="Iraola G."/>
            <person name="Ferres I."/>
            <person name="Bierque E."/>
            <person name="Girault D."/>
            <person name="Soupe-Gilbert M.-E."/>
            <person name="Picardeau M."/>
            <person name="Goarant C."/>
        </authorList>
    </citation>
    <scope>NUCLEOTIDE SEQUENCE [LARGE SCALE GENOMIC DNA]</scope>
    <source>
        <strain evidence="2 3">FH2-B-A1</strain>
    </source>
</reference>
<dbReference type="AlphaFoldDB" id="A0A2N0AKC6"/>
<dbReference type="PANTHER" id="PTHR13887:SF41">
    <property type="entry name" value="THIOREDOXIN SUPERFAMILY PROTEIN"/>
    <property type="match status" value="1"/>
</dbReference>
<proteinExistence type="predicted"/>
<dbReference type="GO" id="GO:0016491">
    <property type="term" value="F:oxidoreductase activity"/>
    <property type="evidence" value="ECO:0007669"/>
    <property type="project" value="InterPro"/>
</dbReference>
<sequence length="224" mass="25359">MSTNSEPFSIDIVSDVACPWCYVGKKKLELALQTVGDQINPQVKWRPFQLSPEIPEEGIDYKEHLTQKFGSLDRLDGAWQRLTEIGKSVGIPFRFEDIPKATNTLVLHALVAGLSTLDEQAQLVDRFFAANFSEGKDLTDKEIIWKVAEPLYKDRSKFDAIFNDPELKENIRQEILYYHQNGISGVPYFIIGGKYAVSGAQDTSVFVEVIETVLKERESEKPSQ</sequence>
<dbReference type="CDD" id="cd03024">
    <property type="entry name" value="DsbA_FrnE"/>
    <property type="match status" value="1"/>
</dbReference>
<dbReference type="Pfam" id="PF01323">
    <property type="entry name" value="DSBA"/>
    <property type="match status" value="1"/>
</dbReference>
<feature type="domain" description="DSBA-like thioredoxin" evidence="1">
    <location>
        <begin position="10"/>
        <end position="210"/>
    </location>
</feature>
<accession>A0A2N0AKC6</accession>
<organism evidence="2 3">
    <name type="scientific">Leptospira harrisiae</name>
    <dbReference type="NCBI Taxonomy" id="2023189"/>
    <lineage>
        <taxon>Bacteria</taxon>
        <taxon>Pseudomonadati</taxon>
        <taxon>Spirochaetota</taxon>
        <taxon>Spirochaetia</taxon>
        <taxon>Leptospirales</taxon>
        <taxon>Leptospiraceae</taxon>
        <taxon>Leptospira</taxon>
    </lineage>
</organism>
<dbReference type="RefSeq" id="WP_100741661.1">
    <property type="nucleotide sequence ID" value="NZ_NPDW01000001.1"/>
</dbReference>
<protein>
    <submittedName>
        <fullName evidence="2">Dithiol-disulfide isomerase</fullName>
    </submittedName>
</protein>
<dbReference type="Gene3D" id="3.40.30.10">
    <property type="entry name" value="Glutaredoxin"/>
    <property type="match status" value="1"/>
</dbReference>
<evidence type="ECO:0000259" key="1">
    <source>
        <dbReference type="Pfam" id="PF01323"/>
    </source>
</evidence>
<comment type="caution">
    <text evidence="2">The sequence shown here is derived from an EMBL/GenBank/DDBJ whole genome shotgun (WGS) entry which is preliminary data.</text>
</comment>
<keyword evidence="3" id="KW-1185">Reference proteome</keyword>
<dbReference type="InterPro" id="IPR001853">
    <property type="entry name" value="DSBA-like_thioredoxin_dom"/>
</dbReference>
<name>A0A2N0AKC6_9LEPT</name>
<keyword evidence="2" id="KW-0413">Isomerase</keyword>